<organism evidence="3 4">
    <name type="scientific">Kitasatospora cathayae</name>
    <dbReference type="NCBI Taxonomy" id="3004092"/>
    <lineage>
        <taxon>Bacteria</taxon>
        <taxon>Bacillati</taxon>
        <taxon>Actinomycetota</taxon>
        <taxon>Actinomycetes</taxon>
        <taxon>Kitasatosporales</taxon>
        <taxon>Streptomycetaceae</taxon>
        <taxon>Kitasatospora</taxon>
    </lineage>
</organism>
<dbReference type="PROSITE" id="PS50994">
    <property type="entry name" value="INTEGRASE"/>
    <property type="match status" value="1"/>
</dbReference>
<gene>
    <name evidence="3" type="ORF">O1G21_05510</name>
</gene>
<dbReference type="InterPro" id="IPR047656">
    <property type="entry name" value="IS481-like_transpos"/>
</dbReference>
<dbReference type="InterPro" id="IPR036397">
    <property type="entry name" value="RNaseH_sf"/>
</dbReference>
<dbReference type="InterPro" id="IPR012337">
    <property type="entry name" value="RNaseH-like_sf"/>
</dbReference>
<dbReference type="SUPFAM" id="SSF46689">
    <property type="entry name" value="Homeodomain-like"/>
    <property type="match status" value="1"/>
</dbReference>
<dbReference type="RefSeq" id="WP_270141284.1">
    <property type="nucleotide sequence ID" value="NZ_CP115450.1"/>
</dbReference>
<dbReference type="Gene3D" id="1.10.10.60">
    <property type="entry name" value="Homeodomain-like"/>
    <property type="match status" value="1"/>
</dbReference>
<feature type="compositionally biased region" description="Polar residues" evidence="1">
    <location>
        <begin position="166"/>
        <end position="176"/>
    </location>
</feature>
<dbReference type="EMBL" id="CP115450">
    <property type="protein sequence ID" value="WBP85368.1"/>
    <property type="molecule type" value="Genomic_DNA"/>
</dbReference>
<dbReference type="PANTHER" id="PTHR35004:SF6">
    <property type="entry name" value="TRANSPOSASE"/>
    <property type="match status" value="1"/>
</dbReference>
<feature type="region of interest" description="Disordered" evidence="1">
    <location>
        <begin position="161"/>
        <end position="180"/>
    </location>
</feature>
<dbReference type="SUPFAM" id="SSF53098">
    <property type="entry name" value="Ribonuclease H-like"/>
    <property type="match status" value="1"/>
</dbReference>
<dbReference type="PANTHER" id="PTHR35004">
    <property type="entry name" value="TRANSPOSASE RV3428C-RELATED"/>
    <property type="match status" value="1"/>
</dbReference>
<evidence type="ECO:0000259" key="2">
    <source>
        <dbReference type="PROSITE" id="PS50994"/>
    </source>
</evidence>
<keyword evidence="4" id="KW-1185">Reference proteome</keyword>
<dbReference type="Pfam" id="PF13683">
    <property type="entry name" value="rve_3"/>
    <property type="match status" value="1"/>
</dbReference>
<dbReference type="InterPro" id="IPR009057">
    <property type="entry name" value="Homeodomain-like_sf"/>
</dbReference>
<proteinExistence type="predicted"/>
<dbReference type="Gene3D" id="3.30.420.10">
    <property type="entry name" value="Ribonuclease H-like superfamily/Ribonuclease H"/>
    <property type="match status" value="1"/>
</dbReference>
<dbReference type="InterPro" id="IPR001584">
    <property type="entry name" value="Integrase_cat-core"/>
</dbReference>
<name>A0ABY7PY70_9ACTN</name>
<feature type="domain" description="Integrase catalytic" evidence="2">
    <location>
        <begin position="144"/>
        <end position="324"/>
    </location>
</feature>
<dbReference type="InterPro" id="IPR055247">
    <property type="entry name" value="InsJ-like_HTH"/>
</dbReference>
<sequence length="328" mass="37575">MSHRNARLTVHGRRLLVERVRAGRPVAHVAAEMGISRTTAHKWVRRWRAEGEAGLHDRPSRPHTTPHRTPDAIEARICDLRRERKLGPARIGPIIGLPASTVHRILTRHGLNRLRWMDRPTGQVIRRYERERPGELVHVDIKKLGNIPDGGGHRVMDRQAGESNRHATTGLRTPSGTPKIGYSHIHTAVDDHTRLAYSEILPDERKETAVGFWQRAQDFFASLGITVERVLTDNGSCYKSHLWRDTLRASGIAHKRTRPYRPQTNGKVERFNRTLLDEWAYQRPYTSNQERAEALPDFLHRYNYHRCHTALGGQPPISRVNNPAGQYT</sequence>
<protein>
    <submittedName>
        <fullName evidence="3">IS481 family transposase</fullName>
    </submittedName>
</protein>
<accession>A0ABY7PY70</accession>
<evidence type="ECO:0000313" key="3">
    <source>
        <dbReference type="EMBL" id="WBP85368.1"/>
    </source>
</evidence>
<dbReference type="NCBIfam" id="NF033577">
    <property type="entry name" value="transpos_IS481"/>
    <property type="match status" value="1"/>
</dbReference>
<dbReference type="Proteomes" id="UP001212821">
    <property type="component" value="Chromosome"/>
</dbReference>
<evidence type="ECO:0000313" key="4">
    <source>
        <dbReference type="Proteomes" id="UP001212821"/>
    </source>
</evidence>
<reference evidence="4" key="1">
    <citation type="submission" date="2022-12" db="EMBL/GenBank/DDBJ databases">
        <authorList>
            <person name="Mo P."/>
        </authorList>
    </citation>
    <scope>NUCLEOTIDE SEQUENCE [LARGE SCALE GENOMIC DNA]</scope>
    <source>
        <strain evidence="4">HUAS 3-15</strain>
    </source>
</reference>
<dbReference type="Pfam" id="PF13518">
    <property type="entry name" value="HTH_28"/>
    <property type="match status" value="1"/>
</dbReference>
<evidence type="ECO:0000256" key="1">
    <source>
        <dbReference type="SAM" id="MobiDB-lite"/>
    </source>
</evidence>